<dbReference type="AlphaFoldDB" id="A0A2X3D9J9"/>
<sequence>MITPEQLRRAARLTPANVSRWHAPITSAMAEFGIDTPKRQAAFLAQVGHESNSFTSLSESLYYTDARRIATIFRTGFDLDGDGVVDPDEIEFARGYVRRPEKLANRAYANRGGNGPEASGDGWRYRGRGLIQTTFKNNYRAAGNALGLDLLGSPDLLLQPLPAARSAAFFWWSNNLNNYADSGDFKGLTRRINSGMLGMDDRLARLKDAEAALCPR</sequence>
<dbReference type="InterPro" id="IPR018247">
    <property type="entry name" value="EF_Hand_1_Ca_BS"/>
</dbReference>
<dbReference type="InterPro" id="IPR052354">
    <property type="entry name" value="Cell_Wall_Dynamics_Protein"/>
</dbReference>
<dbReference type="EMBL" id="UASO01000004">
    <property type="protein sequence ID" value="SQC21011.1"/>
    <property type="molecule type" value="Genomic_DNA"/>
</dbReference>
<dbReference type="Pfam" id="PF00182">
    <property type="entry name" value="Glyco_hydro_19"/>
    <property type="match status" value="1"/>
</dbReference>
<organism evidence="2 3">
    <name type="scientific">Klebsiella pneumoniae</name>
    <dbReference type="NCBI Taxonomy" id="573"/>
    <lineage>
        <taxon>Bacteria</taxon>
        <taxon>Pseudomonadati</taxon>
        <taxon>Pseudomonadota</taxon>
        <taxon>Gammaproteobacteria</taxon>
        <taxon>Enterobacterales</taxon>
        <taxon>Enterobacteriaceae</taxon>
        <taxon>Klebsiella/Raoultella group</taxon>
        <taxon>Klebsiella</taxon>
        <taxon>Klebsiella pneumoniae complex</taxon>
    </lineage>
</organism>
<dbReference type="Proteomes" id="UP000250675">
    <property type="component" value="Unassembled WGS sequence"/>
</dbReference>
<evidence type="ECO:0000259" key="1">
    <source>
        <dbReference type="Pfam" id="PF00182"/>
    </source>
</evidence>
<protein>
    <submittedName>
        <fullName evidence="2">Putative glycoside hydrolase</fullName>
    </submittedName>
</protein>
<dbReference type="GO" id="GO:0004568">
    <property type="term" value="F:chitinase activity"/>
    <property type="evidence" value="ECO:0007669"/>
    <property type="project" value="InterPro"/>
</dbReference>
<name>A0A2X3D9J9_KLEPN</name>
<dbReference type="PANTHER" id="PTHR34408:SF1">
    <property type="entry name" value="GLYCOSYL HYDROLASE FAMILY 19 DOMAIN-CONTAINING PROTEIN HI_1415"/>
    <property type="match status" value="1"/>
</dbReference>
<dbReference type="PANTHER" id="PTHR34408">
    <property type="entry name" value="FAMILY PROTEIN, PUTATIVE-RELATED"/>
    <property type="match status" value="1"/>
</dbReference>
<evidence type="ECO:0000313" key="2">
    <source>
        <dbReference type="EMBL" id="SQC21011.1"/>
    </source>
</evidence>
<gene>
    <name evidence="2" type="ORF">NCTC9645_01979</name>
</gene>
<reference evidence="2 3" key="1">
    <citation type="submission" date="2018-06" db="EMBL/GenBank/DDBJ databases">
        <authorList>
            <consortium name="Pathogen Informatics"/>
            <person name="Doyle S."/>
        </authorList>
    </citation>
    <scope>NUCLEOTIDE SEQUENCE [LARGE SCALE GENOMIC DNA]</scope>
    <source>
        <strain evidence="2 3">NCTC9645</strain>
    </source>
</reference>
<dbReference type="InterPro" id="IPR000726">
    <property type="entry name" value="Glyco_hydro_19_cat"/>
</dbReference>
<evidence type="ECO:0000313" key="3">
    <source>
        <dbReference type="Proteomes" id="UP000250675"/>
    </source>
</evidence>
<dbReference type="Gene3D" id="1.10.530.10">
    <property type="match status" value="1"/>
</dbReference>
<keyword evidence="2" id="KW-0378">Hydrolase</keyword>
<feature type="domain" description="Glycoside hydrolase family 19 catalytic" evidence="1">
    <location>
        <begin position="64"/>
        <end position="174"/>
    </location>
</feature>
<dbReference type="SUPFAM" id="SSF53955">
    <property type="entry name" value="Lysozyme-like"/>
    <property type="match status" value="1"/>
</dbReference>
<proteinExistence type="predicted"/>
<dbReference type="PROSITE" id="PS00018">
    <property type="entry name" value="EF_HAND_1"/>
    <property type="match status" value="1"/>
</dbReference>
<dbReference type="GO" id="GO:0006032">
    <property type="term" value="P:chitin catabolic process"/>
    <property type="evidence" value="ECO:0007669"/>
    <property type="project" value="InterPro"/>
</dbReference>
<dbReference type="InterPro" id="IPR023346">
    <property type="entry name" value="Lysozyme-like_dom_sf"/>
</dbReference>
<dbReference type="GO" id="GO:0016998">
    <property type="term" value="P:cell wall macromolecule catabolic process"/>
    <property type="evidence" value="ECO:0007669"/>
    <property type="project" value="InterPro"/>
</dbReference>
<accession>A0A2X3D9J9</accession>